<feature type="compositionally biased region" description="Polar residues" evidence="13">
    <location>
        <begin position="99"/>
        <end position="117"/>
    </location>
</feature>
<dbReference type="RefSeq" id="WP_072324861.1">
    <property type="nucleotide sequence ID" value="NZ_FPJW01000001.1"/>
</dbReference>
<sequence>MTFADIQWVYVITAFLIGAGLGALAYHLMNSSVANSIRIRHQLTERELELNQLKESLNDHFARTADGLSSMSKQLKDMEDQLLNDAGRLCSDEGVIKKLTNTNEKTSKTQSATTTEESLVEPPRDYASDKARGTLSEDFGLKPEVFEPPRN</sequence>
<evidence type="ECO:0000256" key="9">
    <source>
        <dbReference type="ARBA" id="ARBA00023306"/>
    </source>
</evidence>
<evidence type="ECO:0000256" key="13">
    <source>
        <dbReference type="SAM" id="MobiDB-lite"/>
    </source>
</evidence>
<feature type="compositionally biased region" description="Basic and acidic residues" evidence="13">
    <location>
        <begin position="139"/>
        <end position="151"/>
    </location>
</feature>
<keyword evidence="5 14" id="KW-0812">Transmembrane</keyword>
<evidence type="ECO:0000313" key="15">
    <source>
        <dbReference type="EMBL" id="SFX02549.1"/>
    </source>
</evidence>
<gene>
    <name evidence="15" type="ORF">SAMN02745752_00260</name>
</gene>
<reference evidence="15 16" key="1">
    <citation type="submission" date="2016-11" db="EMBL/GenBank/DDBJ databases">
        <authorList>
            <person name="Jaros S."/>
            <person name="Januszkiewicz K."/>
            <person name="Wedrychowicz H."/>
        </authorList>
    </citation>
    <scope>NUCLEOTIDE SEQUENCE [LARGE SCALE GENOMIC DNA]</scope>
    <source>
        <strain evidence="15 16">DSM 21637</strain>
    </source>
</reference>
<keyword evidence="9" id="KW-0131">Cell cycle</keyword>
<evidence type="ECO:0000256" key="5">
    <source>
        <dbReference type="ARBA" id="ARBA00022692"/>
    </source>
</evidence>
<dbReference type="Pfam" id="PF06295">
    <property type="entry name" value="ZapG-like"/>
    <property type="match status" value="1"/>
</dbReference>
<dbReference type="PANTHER" id="PTHR39579:SF1">
    <property type="entry name" value="INNER MEMBRANE PROTEIN YHCB"/>
    <property type="match status" value="1"/>
</dbReference>
<comment type="subcellular location">
    <subcellularLocation>
        <location evidence="1">Cell inner membrane</location>
        <topology evidence="1">Single-pass membrane protein</topology>
    </subcellularLocation>
</comment>
<dbReference type="Proteomes" id="UP000182350">
    <property type="component" value="Unassembled WGS sequence"/>
</dbReference>
<feature type="transmembrane region" description="Helical" evidence="14">
    <location>
        <begin position="6"/>
        <end position="28"/>
    </location>
</feature>
<proteinExistence type="inferred from homology"/>
<protein>
    <recommendedName>
        <fullName evidence="11">Z-ring associated protein G</fullName>
    </recommendedName>
    <alternativeName>
        <fullName evidence="12">Cell division protein ZapG</fullName>
    </alternativeName>
</protein>
<evidence type="ECO:0000256" key="7">
    <source>
        <dbReference type="ARBA" id="ARBA00022989"/>
    </source>
</evidence>
<name>A0A1K1TQK3_9GAMM</name>
<keyword evidence="6" id="KW-0133">Cell shape</keyword>
<evidence type="ECO:0000256" key="11">
    <source>
        <dbReference type="ARBA" id="ARBA00035703"/>
    </source>
</evidence>
<evidence type="ECO:0000256" key="12">
    <source>
        <dbReference type="ARBA" id="ARBA00035727"/>
    </source>
</evidence>
<evidence type="ECO:0000256" key="6">
    <source>
        <dbReference type="ARBA" id="ARBA00022960"/>
    </source>
</evidence>
<organism evidence="15 16">
    <name type="scientific">Marinospirillum alkaliphilum DSM 21637</name>
    <dbReference type="NCBI Taxonomy" id="1122209"/>
    <lineage>
        <taxon>Bacteria</taxon>
        <taxon>Pseudomonadati</taxon>
        <taxon>Pseudomonadota</taxon>
        <taxon>Gammaproteobacteria</taxon>
        <taxon>Oceanospirillales</taxon>
        <taxon>Oceanospirillaceae</taxon>
        <taxon>Marinospirillum</taxon>
    </lineage>
</organism>
<dbReference type="PANTHER" id="PTHR39579">
    <property type="entry name" value="INNER MEMBRANE PROTEIN YHCB"/>
    <property type="match status" value="1"/>
</dbReference>
<evidence type="ECO:0000313" key="16">
    <source>
        <dbReference type="Proteomes" id="UP000182350"/>
    </source>
</evidence>
<keyword evidence="3" id="KW-0997">Cell inner membrane</keyword>
<evidence type="ECO:0000256" key="10">
    <source>
        <dbReference type="ARBA" id="ARBA00035657"/>
    </source>
</evidence>
<evidence type="ECO:0000256" key="14">
    <source>
        <dbReference type="SAM" id="Phobius"/>
    </source>
</evidence>
<evidence type="ECO:0000256" key="4">
    <source>
        <dbReference type="ARBA" id="ARBA00022618"/>
    </source>
</evidence>
<comment type="similarity">
    <text evidence="10">Belongs to the ZapG family.</text>
</comment>
<evidence type="ECO:0000256" key="3">
    <source>
        <dbReference type="ARBA" id="ARBA00022519"/>
    </source>
</evidence>
<evidence type="ECO:0000256" key="1">
    <source>
        <dbReference type="ARBA" id="ARBA00004377"/>
    </source>
</evidence>
<dbReference type="GO" id="GO:0005886">
    <property type="term" value="C:plasma membrane"/>
    <property type="evidence" value="ECO:0007669"/>
    <property type="project" value="UniProtKB-SubCell"/>
</dbReference>
<keyword evidence="4" id="KW-0132">Cell division</keyword>
<dbReference type="InterPro" id="IPR009386">
    <property type="entry name" value="ZapG-like"/>
</dbReference>
<evidence type="ECO:0000256" key="8">
    <source>
        <dbReference type="ARBA" id="ARBA00023136"/>
    </source>
</evidence>
<dbReference type="EMBL" id="FPJW01000001">
    <property type="protein sequence ID" value="SFX02549.1"/>
    <property type="molecule type" value="Genomic_DNA"/>
</dbReference>
<feature type="compositionally biased region" description="Basic and acidic residues" evidence="13">
    <location>
        <begin position="122"/>
        <end position="132"/>
    </location>
</feature>
<feature type="region of interest" description="Disordered" evidence="13">
    <location>
        <begin position="98"/>
        <end position="151"/>
    </location>
</feature>
<dbReference type="GO" id="GO:0008360">
    <property type="term" value="P:regulation of cell shape"/>
    <property type="evidence" value="ECO:0007669"/>
    <property type="project" value="UniProtKB-KW"/>
</dbReference>
<evidence type="ECO:0000256" key="2">
    <source>
        <dbReference type="ARBA" id="ARBA00022475"/>
    </source>
</evidence>
<keyword evidence="8 14" id="KW-0472">Membrane</keyword>
<keyword evidence="16" id="KW-1185">Reference proteome</keyword>
<dbReference type="AlphaFoldDB" id="A0A1K1TQK3"/>
<keyword evidence="2" id="KW-1003">Cell membrane</keyword>
<accession>A0A1K1TQK3</accession>
<dbReference type="STRING" id="1122209.SAMN02745752_00260"/>
<keyword evidence="7 14" id="KW-1133">Transmembrane helix</keyword>
<dbReference type="GO" id="GO:0051301">
    <property type="term" value="P:cell division"/>
    <property type="evidence" value="ECO:0007669"/>
    <property type="project" value="UniProtKB-KW"/>
</dbReference>